<keyword evidence="2" id="KW-1185">Reference proteome</keyword>
<dbReference type="Proteomes" id="UP001237105">
    <property type="component" value="Unassembled WGS sequence"/>
</dbReference>
<organism evidence="1 2">
    <name type="scientific">Streptomyces luteolus</name>
    <dbReference type="NCBI Taxonomy" id="3043615"/>
    <lineage>
        <taxon>Bacteria</taxon>
        <taxon>Bacillati</taxon>
        <taxon>Actinomycetota</taxon>
        <taxon>Actinomycetes</taxon>
        <taxon>Kitasatosporales</taxon>
        <taxon>Streptomycetaceae</taxon>
        <taxon>Streptomyces</taxon>
    </lineage>
</organism>
<reference evidence="1 2" key="1">
    <citation type="submission" date="2023-05" db="EMBL/GenBank/DDBJ databases">
        <title>Draft genome sequence of Streptomyces sp. B-S-A12 isolated from a cave soil in Thailand.</title>
        <authorList>
            <person name="Chamroensaksri N."/>
            <person name="Muangham S."/>
        </authorList>
    </citation>
    <scope>NUCLEOTIDE SEQUENCE [LARGE SCALE GENOMIC DNA]</scope>
    <source>
        <strain evidence="1 2">B-S-A12</strain>
    </source>
</reference>
<dbReference type="InterPro" id="IPR006035">
    <property type="entry name" value="Ureohydrolase"/>
</dbReference>
<dbReference type="SUPFAM" id="SSF52768">
    <property type="entry name" value="Arginase/deacetylase"/>
    <property type="match status" value="1"/>
</dbReference>
<gene>
    <name evidence="1" type="ORF">QIT00_03390</name>
</gene>
<protein>
    <submittedName>
        <fullName evidence="1">Arginase family protein</fullName>
    </submittedName>
</protein>
<comment type="caution">
    <text evidence="1">The sequence shown here is derived from an EMBL/GenBank/DDBJ whole genome shotgun (WGS) entry which is preliminary data.</text>
</comment>
<evidence type="ECO:0000313" key="2">
    <source>
        <dbReference type="Proteomes" id="UP001237105"/>
    </source>
</evidence>
<evidence type="ECO:0000313" key="1">
    <source>
        <dbReference type="EMBL" id="MDI3417615.1"/>
    </source>
</evidence>
<dbReference type="Gene3D" id="3.40.800.10">
    <property type="entry name" value="Ureohydrolase domain"/>
    <property type="match status" value="1"/>
</dbReference>
<dbReference type="EMBL" id="JASCIS010000003">
    <property type="protein sequence ID" value="MDI3417615.1"/>
    <property type="molecule type" value="Genomic_DNA"/>
</dbReference>
<dbReference type="InterPro" id="IPR023696">
    <property type="entry name" value="Ureohydrolase_dom_sf"/>
</dbReference>
<name>A0ABT6SPX7_9ACTN</name>
<accession>A0ABT6SPX7</accession>
<sequence>MRHLDVLTCSLAATREALRRSVGGDQGGIAPQRWRRPGRHCAAALAATREALRRSGDEPLLVVGGDCGVELAPVSHTVARHGDNLAVVWFDAHADPEAFRGKTALDERHGARPGVLDSTVGRTPLHRDQRIRRQRGLAPAGPNEVELLQLLYDVRDFADVSPGR</sequence>
<dbReference type="Pfam" id="PF00491">
    <property type="entry name" value="Arginase"/>
    <property type="match status" value="1"/>
</dbReference>
<proteinExistence type="predicted"/>
<dbReference type="RefSeq" id="WP_282533542.1">
    <property type="nucleotide sequence ID" value="NZ_JASCIS010000003.1"/>
</dbReference>